<keyword evidence="1" id="KW-1133">Transmembrane helix</keyword>
<feature type="transmembrane region" description="Helical" evidence="1">
    <location>
        <begin position="135"/>
        <end position="152"/>
    </location>
</feature>
<dbReference type="Proteomes" id="UP000198426">
    <property type="component" value="Unassembled WGS sequence"/>
</dbReference>
<accession>A0A239GTV4</accession>
<dbReference type="OrthoDB" id="7855359at2"/>
<feature type="transmembrane region" description="Helical" evidence="1">
    <location>
        <begin position="12"/>
        <end position="32"/>
    </location>
</feature>
<protein>
    <submittedName>
        <fullName evidence="2">Uncharacterized protein</fullName>
    </submittedName>
</protein>
<keyword evidence="3" id="KW-1185">Reference proteome</keyword>
<organism evidence="2 3">
    <name type="scientific">Tropicimonas sediminicola</name>
    <dbReference type="NCBI Taxonomy" id="1031541"/>
    <lineage>
        <taxon>Bacteria</taxon>
        <taxon>Pseudomonadati</taxon>
        <taxon>Pseudomonadota</taxon>
        <taxon>Alphaproteobacteria</taxon>
        <taxon>Rhodobacterales</taxon>
        <taxon>Roseobacteraceae</taxon>
        <taxon>Tropicimonas</taxon>
    </lineage>
</organism>
<keyword evidence="1" id="KW-0472">Membrane</keyword>
<name>A0A239GTV4_9RHOB</name>
<dbReference type="AlphaFoldDB" id="A0A239GTV4"/>
<sequence length="161" mass="16603">MTDTSKPGRAPRLVVAQMMAVISGLLVLAFIFQDRAAMADAQPGLAGAITFQLVAQALGGFIVGWILAGLFGRPGLTGWMLSLAIGVLATVLAGLLGGIIKSVPKFLAEGFELGEVVTVAASALAGPLAFDRNPMLAVIWVGLLLLTHIVAARHRGQTSTT</sequence>
<evidence type="ECO:0000256" key="1">
    <source>
        <dbReference type="SAM" id="Phobius"/>
    </source>
</evidence>
<evidence type="ECO:0000313" key="3">
    <source>
        <dbReference type="Proteomes" id="UP000198426"/>
    </source>
</evidence>
<gene>
    <name evidence="2" type="ORF">SAMN05421757_10398</name>
</gene>
<feature type="transmembrane region" description="Helical" evidence="1">
    <location>
        <begin position="79"/>
        <end position="99"/>
    </location>
</feature>
<dbReference type="EMBL" id="FZOY01000003">
    <property type="protein sequence ID" value="SNS72411.1"/>
    <property type="molecule type" value="Genomic_DNA"/>
</dbReference>
<reference evidence="2 3" key="1">
    <citation type="submission" date="2017-06" db="EMBL/GenBank/DDBJ databases">
        <authorList>
            <person name="Kim H.J."/>
            <person name="Triplett B.A."/>
        </authorList>
    </citation>
    <scope>NUCLEOTIDE SEQUENCE [LARGE SCALE GENOMIC DNA]</scope>
    <source>
        <strain evidence="2 3">DSM 29339</strain>
    </source>
</reference>
<dbReference type="RefSeq" id="WP_089232704.1">
    <property type="nucleotide sequence ID" value="NZ_FZOY01000003.1"/>
</dbReference>
<feature type="transmembrane region" description="Helical" evidence="1">
    <location>
        <begin position="44"/>
        <end position="67"/>
    </location>
</feature>
<keyword evidence="1" id="KW-0812">Transmembrane</keyword>
<proteinExistence type="predicted"/>
<evidence type="ECO:0000313" key="2">
    <source>
        <dbReference type="EMBL" id="SNS72411.1"/>
    </source>
</evidence>